<dbReference type="VEuPathDB" id="FungiDB:C8Q69DRAFT_469178"/>
<dbReference type="RefSeq" id="XP_028484814.1">
    <property type="nucleotide sequence ID" value="XM_028630734.1"/>
</dbReference>
<reference evidence="1 2" key="1">
    <citation type="journal article" date="2018" name="Front. Microbiol.">
        <title>Genomic and genetic insights into a cosmopolitan fungus, Paecilomyces variotii (Eurotiales).</title>
        <authorList>
            <person name="Urquhart A.S."/>
            <person name="Mondo S.J."/>
            <person name="Makela M.R."/>
            <person name="Hane J.K."/>
            <person name="Wiebenga A."/>
            <person name="He G."/>
            <person name="Mihaltcheva S."/>
            <person name="Pangilinan J."/>
            <person name="Lipzen A."/>
            <person name="Barry K."/>
            <person name="de Vries R.P."/>
            <person name="Grigoriev I.V."/>
            <person name="Idnurm A."/>
        </authorList>
    </citation>
    <scope>NUCLEOTIDE SEQUENCE [LARGE SCALE GENOMIC DNA]</scope>
    <source>
        <strain evidence="1 2">CBS 101075</strain>
    </source>
</reference>
<comment type="caution">
    <text evidence="1">The sequence shown here is derived from an EMBL/GenBank/DDBJ whole genome shotgun (WGS) entry which is preliminary data.</text>
</comment>
<name>A0A443HTN9_BYSSP</name>
<sequence length="165" mass="18408">MPRNAFPEWGFSLSHSLSCQPSKGRRLTAVPTCSRLWLGCSPAPWDLWRPCPVRCPSSYTVAMISCATLTVCCRVSFCFLICGHPVQWKRDARRLLNGSNWSKVLSGLEDSKVANDGPHLSLFPNQTPRPLHVAMFRASHHHHYRPFSVLSTANLAKGHAEAAEQ</sequence>
<accession>A0A443HTN9</accession>
<dbReference type="EMBL" id="RCNU01000006">
    <property type="protein sequence ID" value="RWQ95169.1"/>
    <property type="molecule type" value="Genomic_DNA"/>
</dbReference>
<dbReference type="AlphaFoldDB" id="A0A443HTN9"/>
<evidence type="ECO:0000313" key="2">
    <source>
        <dbReference type="Proteomes" id="UP000283841"/>
    </source>
</evidence>
<protein>
    <submittedName>
        <fullName evidence="1">Uncharacterized protein</fullName>
    </submittedName>
</protein>
<dbReference type="GeneID" id="39600011"/>
<proteinExistence type="predicted"/>
<keyword evidence="2" id="KW-1185">Reference proteome</keyword>
<gene>
    <name evidence="1" type="ORF">C8Q69DRAFT_469178</name>
</gene>
<evidence type="ECO:0000313" key="1">
    <source>
        <dbReference type="EMBL" id="RWQ95169.1"/>
    </source>
</evidence>
<dbReference type="Proteomes" id="UP000283841">
    <property type="component" value="Unassembled WGS sequence"/>
</dbReference>
<organism evidence="1 2">
    <name type="scientific">Byssochlamys spectabilis</name>
    <name type="common">Paecilomyces variotii</name>
    <dbReference type="NCBI Taxonomy" id="264951"/>
    <lineage>
        <taxon>Eukaryota</taxon>
        <taxon>Fungi</taxon>
        <taxon>Dikarya</taxon>
        <taxon>Ascomycota</taxon>
        <taxon>Pezizomycotina</taxon>
        <taxon>Eurotiomycetes</taxon>
        <taxon>Eurotiomycetidae</taxon>
        <taxon>Eurotiales</taxon>
        <taxon>Thermoascaceae</taxon>
        <taxon>Paecilomyces</taxon>
    </lineage>
</organism>